<evidence type="ECO:0000256" key="5">
    <source>
        <dbReference type="ARBA" id="ARBA00023136"/>
    </source>
</evidence>
<dbReference type="Pfam" id="PF01602">
    <property type="entry name" value="Adaptin_N"/>
    <property type="match status" value="1"/>
</dbReference>
<comment type="caution">
    <text evidence="8">The sequence shown here is derived from an EMBL/GenBank/DDBJ whole genome shotgun (WGS) entry which is preliminary data.</text>
</comment>
<feature type="domain" description="Clathrin/coatomer adaptor adaptin-like N-terminal" evidence="7">
    <location>
        <begin position="8"/>
        <end position="526"/>
    </location>
</feature>
<dbReference type="GO" id="GO:0016192">
    <property type="term" value="P:vesicle-mediated transport"/>
    <property type="evidence" value="ECO:0007669"/>
    <property type="project" value="InterPro"/>
</dbReference>
<dbReference type="GO" id="GO:0006886">
    <property type="term" value="P:intracellular protein transport"/>
    <property type="evidence" value="ECO:0007669"/>
    <property type="project" value="InterPro"/>
</dbReference>
<evidence type="ECO:0000313" key="8">
    <source>
        <dbReference type="EMBL" id="KAH3738672.1"/>
    </source>
</evidence>
<accession>A0A9D4D5V2</accession>
<dbReference type="OrthoDB" id="10254310at2759"/>
<evidence type="ECO:0000256" key="6">
    <source>
        <dbReference type="PIRNR" id="PIRNR002291"/>
    </source>
</evidence>
<dbReference type="InterPro" id="IPR026739">
    <property type="entry name" value="AP_beta"/>
</dbReference>
<dbReference type="PANTHER" id="PTHR11134">
    <property type="entry name" value="ADAPTOR COMPLEX SUBUNIT BETA FAMILY MEMBER"/>
    <property type="match status" value="1"/>
</dbReference>
<dbReference type="GO" id="GO:0030117">
    <property type="term" value="C:membrane coat"/>
    <property type="evidence" value="ECO:0007669"/>
    <property type="project" value="InterPro"/>
</dbReference>
<organism evidence="8 9">
    <name type="scientific">Dreissena polymorpha</name>
    <name type="common">Zebra mussel</name>
    <name type="synonym">Mytilus polymorpha</name>
    <dbReference type="NCBI Taxonomy" id="45954"/>
    <lineage>
        <taxon>Eukaryota</taxon>
        <taxon>Metazoa</taxon>
        <taxon>Spiralia</taxon>
        <taxon>Lophotrochozoa</taxon>
        <taxon>Mollusca</taxon>
        <taxon>Bivalvia</taxon>
        <taxon>Autobranchia</taxon>
        <taxon>Heteroconchia</taxon>
        <taxon>Euheterodonta</taxon>
        <taxon>Imparidentia</taxon>
        <taxon>Neoheterodontei</taxon>
        <taxon>Myida</taxon>
        <taxon>Dreissenoidea</taxon>
        <taxon>Dreissenidae</taxon>
        <taxon>Dreissena</taxon>
    </lineage>
</organism>
<dbReference type="SUPFAM" id="SSF48371">
    <property type="entry name" value="ARM repeat"/>
    <property type="match status" value="1"/>
</dbReference>
<reference evidence="8" key="2">
    <citation type="submission" date="2020-11" db="EMBL/GenBank/DDBJ databases">
        <authorList>
            <person name="McCartney M.A."/>
            <person name="Auch B."/>
            <person name="Kono T."/>
            <person name="Mallez S."/>
            <person name="Becker A."/>
            <person name="Gohl D.M."/>
            <person name="Silverstein K.A.T."/>
            <person name="Koren S."/>
            <person name="Bechman K.B."/>
            <person name="Herman A."/>
            <person name="Abrahante J.E."/>
            <person name="Garbe J."/>
        </authorList>
    </citation>
    <scope>NUCLEOTIDE SEQUENCE</scope>
    <source>
        <strain evidence="8">Duluth1</strain>
        <tissue evidence="8">Whole animal</tissue>
    </source>
</reference>
<reference evidence="8" key="1">
    <citation type="journal article" date="2019" name="bioRxiv">
        <title>The Genome of the Zebra Mussel, Dreissena polymorpha: A Resource for Invasive Species Research.</title>
        <authorList>
            <person name="McCartney M.A."/>
            <person name="Auch B."/>
            <person name="Kono T."/>
            <person name="Mallez S."/>
            <person name="Zhang Y."/>
            <person name="Obille A."/>
            <person name="Becker A."/>
            <person name="Abrahante J.E."/>
            <person name="Garbe J."/>
            <person name="Badalamenti J.P."/>
            <person name="Herman A."/>
            <person name="Mangelson H."/>
            <person name="Liachko I."/>
            <person name="Sullivan S."/>
            <person name="Sone E.D."/>
            <person name="Koren S."/>
            <person name="Silverstein K.A.T."/>
            <person name="Beckman K.B."/>
            <person name="Gohl D.M."/>
        </authorList>
    </citation>
    <scope>NUCLEOTIDE SEQUENCE</scope>
    <source>
        <strain evidence="8">Duluth1</strain>
        <tissue evidence="8">Whole animal</tissue>
    </source>
</reference>
<evidence type="ECO:0000256" key="3">
    <source>
        <dbReference type="ARBA" id="ARBA00022448"/>
    </source>
</evidence>
<dbReference type="InterPro" id="IPR016024">
    <property type="entry name" value="ARM-type_fold"/>
</dbReference>
<gene>
    <name evidence="8" type="ORF">DPMN_045311</name>
</gene>
<dbReference type="Proteomes" id="UP000828390">
    <property type="component" value="Unassembled WGS sequence"/>
</dbReference>
<evidence type="ECO:0000259" key="7">
    <source>
        <dbReference type="Pfam" id="PF01602"/>
    </source>
</evidence>
<dbReference type="InterPro" id="IPR016342">
    <property type="entry name" value="AP_complex_bsu_1_2_4"/>
</dbReference>
<name>A0A9D4D5V2_DREPO</name>
<dbReference type="Gene3D" id="1.25.10.10">
    <property type="entry name" value="Leucine-rich Repeat Variant"/>
    <property type="match status" value="1"/>
</dbReference>
<evidence type="ECO:0000313" key="9">
    <source>
        <dbReference type="Proteomes" id="UP000828390"/>
    </source>
</evidence>
<protein>
    <recommendedName>
        <fullName evidence="6">AP complex subunit beta</fullName>
    </recommendedName>
</protein>
<dbReference type="InterPro" id="IPR002553">
    <property type="entry name" value="Clathrin/coatomer_adapt-like_N"/>
</dbReference>
<dbReference type="AlphaFoldDB" id="A0A9D4D5V2"/>
<keyword evidence="9" id="KW-1185">Reference proteome</keyword>
<proteinExistence type="inferred from homology"/>
<evidence type="ECO:0000256" key="1">
    <source>
        <dbReference type="ARBA" id="ARBA00004308"/>
    </source>
</evidence>
<comment type="similarity">
    <text evidence="2 6">Belongs to the adaptor complexes large subunit family.</text>
</comment>
<dbReference type="GO" id="GO:0030276">
    <property type="term" value="F:clathrin binding"/>
    <property type="evidence" value="ECO:0007669"/>
    <property type="project" value="InterPro"/>
</dbReference>
<sequence>MENLSIDYILRELSSMKIATDVPRCRHCLSKVLQLCSSIVAQDLSPFLPPVVNLMAHSDLLIKKSACLILTKVSECKSELFLLAVNTLLKDIEDSNPTVRALSLHTLCAMKHATFVEHRYSSVVKLLSDPSAYVRRAAVMSVVTMYHDEKSVSKDAVVVNRLYELVRDDDPLVVVNCLTVLEEILESEGGVVLSRKMVGYLVKRLESFTTWGKAYVMKLLQKYKPKSEEEILDLMNVLDPFLDNNCATISLYTLQFFLLLIKDLPDFKDDVFLRCQKMFLGVFTCGNSELISCFLDYLQKEHKPDKNAIQKLFADHYKVVFCKQKEPGYLKIQKLKLLVELIEEENFTAILEELILYSSDRDPQVSICSIGCLKRLVLEWPGVSTQLLKAFHKLLRSERNHVVSNTLQVLVTFSPETLKNLSEVSTQLCLIAQKMSDAEAVVAVLYLIGQFELDNADSLDVIEEFINKFSELDVKVKTQLLMTSFALFCKQPAMFQPILAEVIDLCMHDDDCDLVYQAKCYFSVLHTDAQTAMKIFC</sequence>
<dbReference type="PIRSF" id="PIRSF002291">
    <property type="entry name" value="AP_complex_beta"/>
    <property type="match status" value="1"/>
</dbReference>
<dbReference type="GO" id="GO:0012505">
    <property type="term" value="C:endomembrane system"/>
    <property type="evidence" value="ECO:0007669"/>
    <property type="project" value="UniProtKB-SubCell"/>
</dbReference>
<dbReference type="InterPro" id="IPR011989">
    <property type="entry name" value="ARM-like"/>
</dbReference>
<keyword evidence="3 6" id="KW-0813">Transport</keyword>
<comment type="subcellular location">
    <subcellularLocation>
        <location evidence="1">Endomembrane system</location>
    </subcellularLocation>
</comment>
<keyword evidence="4 6" id="KW-0653">Protein transport</keyword>
<keyword evidence="5 6" id="KW-0472">Membrane</keyword>
<evidence type="ECO:0000256" key="4">
    <source>
        <dbReference type="ARBA" id="ARBA00022927"/>
    </source>
</evidence>
<dbReference type="EMBL" id="JAIWYP010000011">
    <property type="protein sequence ID" value="KAH3738672.1"/>
    <property type="molecule type" value="Genomic_DNA"/>
</dbReference>
<evidence type="ECO:0000256" key="2">
    <source>
        <dbReference type="ARBA" id="ARBA00006613"/>
    </source>
</evidence>